<dbReference type="EMBL" id="RXPE01000041">
    <property type="protein sequence ID" value="RTR23432.1"/>
    <property type="molecule type" value="Genomic_DNA"/>
</dbReference>
<keyword evidence="2" id="KW-1185">Reference proteome</keyword>
<proteinExistence type="predicted"/>
<dbReference type="AlphaFoldDB" id="A0A3S0L0L6"/>
<reference evidence="1 2" key="1">
    <citation type="submission" date="2018-12" db="EMBL/GenBank/DDBJ databases">
        <title>Deinococcus radiophilus ATCC 27603 genome sequencing and assembly.</title>
        <authorList>
            <person name="Maclea K.S."/>
            <person name="Maynard C.R."/>
        </authorList>
    </citation>
    <scope>NUCLEOTIDE SEQUENCE [LARGE SCALE GENOMIC DNA]</scope>
    <source>
        <strain evidence="1 2">ATCC 27603</strain>
    </source>
</reference>
<accession>A0A3S0L0L6</accession>
<name>A0A3S0L0L6_9DEIO</name>
<dbReference type="Proteomes" id="UP000277766">
    <property type="component" value="Unassembled WGS sequence"/>
</dbReference>
<comment type="caution">
    <text evidence="1">The sequence shown here is derived from an EMBL/GenBank/DDBJ whole genome shotgun (WGS) entry which is preliminary data.</text>
</comment>
<sequence>MKHCAPEETVHLDKLRELLRISQWPELRQELRSADRMLTPEQYAEAGVMALQAGLPELAARWAEQAGENQLQAAAWLRTGQHQAVLDTLSGDDYRTLALRARAYLLAGNRPAAQELAAQAHAQAFVAGDAPALIAAIALLGELDLRGALESGSRTGLMSALNILAEGLKIAEIVNEAADPHILALIALTQQHIQNGPKAQATAAKALDRSLAFSPSSVLALTVLGRHEEAQGQAEAGTLADSWWTWARA</sequence>
<dbReference type="OrthoDB" id="71291at2"/>
<organism evidence="1 2">
    <name type="scientific">Deinococcus radiophilus</name>
    <dbReference type="NCBI Taxonomy" id="32062"/>
    <lineage>
        <taxon>Bacteria</taxon>
        <taxon>Thermotogati</taxon>
        <taxon>Deinococcota</taxon>
        <taxon>Deinococci</taxon>
        <taxon>Deinococcales</taxon>
        <taxon>Deinococcaceae</taxon>
        <taxon>Deinococcus</taxon>
    </lineage>
</organism>
<gene>
    <name evidence="1" type="ORF">EJ104_12485</name>
</gene>
<evidence type="ECO:0000313" key="1">
    <source>
        <dbReference type="EMBL" id="RTR23432.1"/>
    </source>
</evidence>
<protein>
    <recommendedName>
        <fullName evidence="3">MalT-like TPR region domain-containing protein</fullName>
    </recommendedName>
</protein>
<evidence type="ECO:0000313" key="2">
    <source>
        <dbReference type="Proteomes" id="UP000277766"/>
    </source>
</evidence>
<evidence type="ECO:0008006" key="3">
    <source>
        <dbReference type="Google" id="ProtNLM"/>
    </source>
</evidence>
<dbReference type="RefSeq" id="WP_126353308.1">
    <property type="nucleotide sequence ID" value="NZ_CP086380.1"/>
</dbReference>